<comment type="subcellular location">
    <subcellularLocation>
        <location evidence="2">Cytoplasm</location>
    </subcellularLocation>
</comment>
<dbReference type="InterPro" id="IPR014729">
    <property type="entry name" value="Rossmann-like_a/b/a_fold"/>
</dbReference>
<evidence type="ECO:0000256" key="5">
    <source>
        <dbReference type="ARBA" id="ARBA00014738"/>
    </source>
</evidence>
<organism evidence="13 14">
    <name type="scientific">Candidatus Cryosericum odellii</name>
    <dbReference type="NCBI Taxonomy" id="2290917"/>
    <lineage>
        <taxon>Bacteria</taxon>
        <taxon>Pseudomonadati</taxon>
        <taxon>Caldisericota/Cryosericota group</taxon>
        <taxon>Candidatus Cryosericota</taxon>
        <taxon>Candidatus Cryosericia</taxon>
        <taxon>Candidatus Cryosericales</taxon>
        <taxon>Candidatus Cryosericaceae</taxon>
        <taxon>Candidatus Cryosericum</taxon>
    </lineage>
</organism>
<keyword evidence="9" id="KW-0862">Zinc</keyword>
<evidence type="ECO:0000256" key="2">
    <source>
        <dbReference type="ARBA" id="ARBA00004496"/>
    </source>
</evidence>
<keyword evidence="7" id="KW-0479">Metal-binding</keyword>
<comment type="similarity">
    <text evidence="3">Belongs to the class-I aminoacyl-tRNA synthetase family.</text>
</comment>
<dbReference type="Gene3D" id="1.20.120.1910">
    <property type="entry name" value="Cysteine-tRNA ligase, C-terminal anti-codon recognition domain"/>
    <property type="match status" value="1"/>
</dbReference>
<evidence type="ECO:0000256" key="11">
    <source>
        <dbReference type="ARBA" id="ARBA00023146"/>
    </source>
</evidence>
<accession>A0A398DJ43</accession>
<evidence type="ECO:0000256" key="1">
    <source>
        <dbReference type="ARBA" id="ARBA00001947"/>
    </source>
</evidence>
<evidence type="ECO:0000256" key="3">
    <source>
        <dbReference type="ARBA" id="ARBA00005594"/>
    </source>
</evidence>
<keyword evidence="6" id="KW-0436">Ligase</keyword>
<proteinExistence type="inferred from homology"/>
<dbReference type="InterPro" id="IPR032678">
    <property type="entry name" value="tRNA-synt_1_cat_dom"/>
</dbReference>
<dbReference type="Pfam" id="PF01406">
    <property type="entry name" value="tRNA-synt_1e"/>
    <property type="match status" value="1"/>
</dbReference>
<dbReference type="SUPFAM" id="SSF52374">
    <property type="entry name" value="Nucleotidylyl transferase"/>
    <property type="match status" value="1"/>
</dbReference>
<keyword evidence="8" id="KW-0547">Nucleotide-binding</keyword>
<dbReference type="InterPro" id="IPR024909">
    <property type="entry name" value="Cys-tRNA/MSH_ligase"/>
</dbReference>
<evidence type="ECO:0000256" key="7">
    <source>
        <dbReference type="ARBA" id="ARBA00022723"/>
    </source>
</evidence>
<evidence type="ECO:0000256" key="6">
    <source>
        <dbReference type="ARBA" id="ARBA00022598"/>
    </source>
</evidence>
<comment type="caution">
    <text evidence="13">The sequence shown here is derived from an EMBL/GenBank/DDBJ whole genome shotgun (WGS) entry which is preliminary data.</text>
</comment>
<evidence type="ECO:0000256" key="4">
    <source>
        <dbReference type="ARBA" id="ARBA00011245"/>
    </source>
</evidence>
<sequence length="240" mass="26569">MHSGMVNMGGEKMSKSLGNVMTVRELLEQYPGQVVRLYLLQTSYEKPLKFNISGFGQAFTTYERMAEFEAFLQELGQVSHEGLEPEFESTCSSFLGEFDASLADNLNTSRALASVYEFMTRVRRTASERLLGGSEASRALEVFRSALWVLGLDQTNDYMGHKSSLLVGKQHALMAVAAEVGVAADDHNSTSDLLDTIVMKRRVAREAGQYDVADQIRERLKGVGIALEDGVDGVRYRIHG</sequence>
<keyword evidence="11" id="KW-0030">Aminoacyl-tRNA synthetase</keyword>
<dbReference type="GO" id="GO:0006423">
    <property type="term" value="P:cysteinyl-tRNA aminoacylation"/>
    <property type="evidence" value="ECO:0007669"/>
    <property type="project" value="InterPro"/>
</dbReference>
<evidence type="ECO:0000256" key="8">
    <source>
        <dbReference type="ARBA" id="ARBA00022741"/>
    </source>
</evidence>
<dbReference type="GO" id="GO:0046872">
    <property type="term" value="F:metal ion binding"/>
    <property type="evidence" value="ECO:0007669"/>
    <property type="project" value="UniProtKB-KW"/>
</dbReference>
<evidence type="ECO:0000313" key="13">
    <source>
        <dbReference type="EMBL" id="RIE11154.1"/>
    </source>
</evidence>
<dbReference type="AlphaFoldDB" id="A0A398DJ43"/>
<protein>
    <recommendedName>
        <fullName evidence="5">Cysteine--tRNA ligase</fullName>
    </recommendedName>
</protein>
<dbReference type="Gene3D" id="3.40.50.620">
    <property type="entry name" value="HUPs"/>
    <property type="match status" value="1"/>
</dbReference>
<evidence type="ECO:0000259" key="12">
    <source>
        <dbReference type="SMART" id="SM00840"/>
    </source>
</evidence>
<dbReference type="EMBL" id="QXIU01000123">
    <property type="protein sequence ID" value="RIE11154.1"/>
    <property type="molecule type" value="Genomic_DNA"/>
</dbReference>
<evidence type="ECO:0000256" key="9">
    <source>
        <dbReference type="ARBA" id="ARBA00022833"/>
    </source>
</evidence>
<name>A0A398DJ43_9BACT</name>
<dbReference type="InterPro" id="IPR009080">
    <property type="entry name" value="tRNAsynth_Ia_anticodon-bd"/>
</dbReference>
<dbReference type="SMART" id="SM00840">
    <property type="entry name" value="DALR_2"/>
    <property type="match status" value="1"/>
</dbReference>
<dbReference type="GO" id="GO:0005524">
    <property type="term" value="F:ATP binding"/>
    <property type="evidence" value="ECO:0007669"/>
    <property type="project" value="UniProtKB-KW"/>
</dbReference>
<comment type="cofactor">
    <cofactor evidence="1">
        <name>Zn(2+)</name>
        <dbReference type="ChEBI" id="CHEBI:29105"/>
    </cofactor>
</comment>
<evidence type="ECO:0000313" key="14">
    <source>
        <dbReference type="Proteomes" id="UP000266489"/>
    </source>
</evidence>
<reference evidence="13 14" key="1">
    <citation type="submission" date="2018-09" db="EMBL/GenBank/DDBJ databases">
        <title>Discovery and Ecogenomic Context for Candidatus Cryosericales, a Global Caldiserica Order Active in Thawing Permafrost.</title>
        <authorList>
            <person name="Martinez M.A."/>
            <person name="Woodcroft B.J."/>
            <person name="Ignacio Espinoza J.C."/>
            <person name="Zayed A."/>
            <person name="Singleton C.M."/>
            <person name="Boyd J."/>
            <person name="Li Y.-F."/>
            <person name="Purvine S."/>
            <person name="Maughan H."/>
            <person name="Hodgkins S.B."/>
            <person name="Anderson D."/>
            <person name="Sederholm M."/>
            <person name="Temperton B."/>
            <person name="Saleska S.R."/>
            <person name="Tyson G.W."/>
            <person name="Rich V.I."/>
        </authorList>
    </citation>
    <scope>NUCLEOTIDE SEQUENCE [LARGE SCALE GENOMIC DNA]</scope>
    <source>
        <strain evidence="13 14">SMC5</strain>
    </source>
</reference>
<dbReference type="SUPFAM" id="SSF47323">
    <property type="entry name" value="Anticodon-binding domain of a subclass of class I aminoacyl-tRNA synthetases"/>
    <property type="match status" value="1"/>
</dbReference>
<gene>
    <name evidence="13" type="ORF">SMC5_05245</name>
</gene>
<feature type="domain" description="Cysteinyl-tRNA synthetase class Ia DALR" evidence="12">
    <location>
        <begin position="97"/>
        <end position="160"/>
    </location>
</feature>
<comment type="subunit">
    <text evidence="4">Monomer.</text>
</comment>
<keyword evidence="10" id="KW-0067">ATP-binding</keyword>
<dbReference type="GO" id="GO:0004817">
    <property type="term" value="F:cysteine-tRNA ligase activity"/>
    <property type="evidence" value="ECO:0007669"/>
    <property type="project" value="InterPro"/>
</dbReference>
<evidence type="ECO:0000256" key="10">
    <source>
        <dbReference type="ARBA" id="ARBA00022840"/>
    </source>
</evidence>
<dbReference type="InterPro" id="IPR015273">
    <property type="entry name" value="Cys-tRNA-synt_Ia_DALR"/>
</dbReference>
<dbReference type="Proteomes" id="UP000266489">
    <property type="component" value="Unassembled WGS sequence"/>
</dbReference>
<dbReference type="GO" id="GO:0005829">
    <property type="term" value="C:cytosol"/>
    <property type="evidence" value="ECO:0007669"/>
    <property type="project" value="TreeGrafter"/>
</dbReference>
<dbReference type="PANTHER" id="PTHR10890:SF3">
    <property type="entry name" value="CYSTEINE--TRNA LIGASE, CYTOPLASMIC"/>
    <property type="match status" value="1"/>
</dbReference>
<dbReference type="PANTHER" id="PTHR10890">
    <property type="entry name" value="CYSTEINYL-TRNA SYNTHETASE"/>
    <property type="match status" value="1"/>
</dbReference>
<dbReference type="OrthoDB" id="9815130at2"/>